<evidence type="ECO:0000313" key="1">
    <source>
        <dbReference type="EnsemblPlants" id="AVESA.00010b.r2.UnG1454980.1.CDS.1"/>
    </source>
</evidence>
<dbReference type="Proteomes" id="UP001732700">
    <property type="component" value="Unassembled WGS sequence"/>
</dbReference>
<proteinExistence type="predicted"/>
<accession>A0ACD6ARW0</accession>
<protein>
    <submittedName>
        <fullName evidence="1">Uncharacterized protein</fullName>
    </submittedName>
</protein>
<organism evidence="1 2">
    <name type="scientific">Avena sativa</name>
    <name type="common">Oat</name>
    <dbReference type="NCBI Taxonomy" id="4498"/>
    <lineage>
        <taxon>Eukaryota</taxon>
        <taxon>Viridiplantae</taxon>
        <taxon>Streptophyta</taxon>
        <taxon>Embryophyta</taxon>
        <taxon>Tracheophyta</taxon>
        <taxon>Spermatophyta</taxon>
        <taxon>Magnoliopsida</taxon>
        <taxon>Liliopsida</taxon>
        <taxon>Poales</taxon>
        <taxon>Poaceae</taxon>
        <taxon>BOP clade</taxon>
        <taxon>Pooideae</taxon>
        <taxon>Poodae</taxon>
        <taxon>Poeae</taxon>
        <taxon>Poeae Chloroplast Group 1 (Aveneae type)</taxon>
        <taxon>Aveninae</taxon>
        <taxon>Avena</taxon>
    </lineage>
</organism>
<sequence length="138" mass="16045">MDFGVPDGGLIDGFIQRSQDRLHYANFQRYEDGAVTRLVVYVLENYEREEWILKHSVGTSCLFGGIEYCLIGGIGYYMDGGYNWVAIDPECNLIFFTIGWENKFMCYNMDRRQVKMISKLVDAKLPYMTYVPSYAKLQ</sequence>
<name>A0ACD6ARW0_AVESA</name>
<reference evidence="1" key="1">
    <citation type="submission" date="2025-09" db="UniProtKB">
        <authorList>
            <consortium name="EnsemblPlants"/>
        </authorList>
    </citation>
    <scope>IDENTIFICATION</scope>
</reference>
<dbReference type="EnsemblPlants" id="AVESA.00010b.r2.UnG1454980.1">
    <property type="protein sequence ID" value="AVESA.00010b.r2.UnG1454980.1.CDS.1"/>
    <property type="gene ID" value="AVESA.00010b.r2.UnG1454980"/>
</dbReference>
<evidence type="ECO:0000313" key="2">
    <source>
        <dbReference type="Proteomes" id="UP001732700"/>
    </source>
</evidence>
<keyword evidence="2" id="KW-1185">Reference proteome</keyword>